<feature type="domain" description="HTH lysR-type" evidence="5">
    <location>
        <begin position="10"/>
        <end position="67"/>
    </location>
</feature>
<evidence type="ECO:0000259" key="5">
    <source>
        <dbReference type="PROSITE" id="PS50931"/>
    </source>
</evidence>
<dbReference type="SUPFAM" id="SSF53850">
    <property type="entry name" value="Periplasmic binding protein-like II"/>
    <property type="match status" value="1"/>
</dbReference>
<organism evidence="6 7">
    <name type="scientific">Pseudomonas fluorescens</name>
    <dbReference type="NCBI Taxonomy" id="294"/>
    <lineage>
        <taxon>Bacteria</taxon>
        <taxon>Pseudomonadati</taxon>
        <taxon>Pseudomonadota</taxon>
        <taxon>Gammaproteobacteria</taxon>
        <taxon>Pseudomonadales</taxon>
        <taxon>Pseudomonadaceae</taxon>
        <taxon>Pseudomonas</taxon>
    </lineage>
</organism>
<reference evidence="6 7" key="1">
    <citation type="submission" date="2018-06" db="EMBL/GenBank/DDBJ databases">
        <authorList>
            <consortium name="Pathogen Informatics"/>
            <person name="Doyle S."/>
        </authorList>
    </citation>
    <scope>NUCLEOTIDE SEQUENCE [LARGE SCALE GENOMIC DNA]</scope>
    <source>
        <strain evidence="6 7">NCTC10038</strain>
    </source>
</reference>
<dbReference type="PANTHER" id="PTHR30537:SF5">
    <property type="entry name" value="HTH-TYPE TRANSCRIPTIONAL ACTIVATOR TTDR-RELATED"/>
    <property type="match status" value="1"/>
</dbReference>
<dbReference type="CDD" id="cd08477">
    <property type="entry name" value="PBP2_CrgA_like_8"/>
    <property type="match status" value="1"/>
</dbReference>
<dbReference type="GO" id="GO:0003700">
    <property type="term" value="F:DNA-binding transcription factor activity"/>
    <property type="evidence" value="ECO:0007669"/>
    <property type="project" value="InterPro"/>
</dbReference>
<dbReference type="GO" id="GO:0006351">
    <property type="term" value="P:DNA-templated transcription"/>
    <property type="evidence" value="ECO:0007669"/>
    <property type="project" value="TreeGrafter"/>
</dbReference>
<dbReference type="InterPro" id="IPR000847">
    <property type="entry name" value="LysR_HTH_N"/>
</dbReference>
<dbReference type="Gene3D" id="1.10.10.10">
    <property type="entry name" value="Winged helix-like DNA-binding domain superfamily/Winged helix DNA-binding domain"/>
    <property type="match status" value="1"/>
</dbReference>
<dbReference type="InterPro" id="IPR036388">
    <property type="entry name" value="WH-like_DNA-bd_sf"/>
</dbReference>
<evidence type="ECO:0000256" key="3">
    <source>
        <dbReference type="ARBA" id="ARBA00023125"/>
    </source>
</evidence>
<dbReference type="InterPro" id="IPR058163">
    <property type="entry name" value="LysR-type_TF_proteobact-type"/>
</dbReference>
<accession>A0A8B4I3F8</accession>
<dbReference type="AlphaFoldDB" id="A0A8B4I3F8"/>
<dbReference type="InterPro" id="IPR036390">
    <property type="entry name" value="WH_DNA-bd_sf"/>
</dbReference>
<dbReference type="FunFam" id="3.40.190.290:FF:000001">
    <property type="entry name" value="Transcriptional regulator, LysR family"/>
    <property type="match status" value="1"/>
</dbReference>
<sequence length="309" mass="34380">MTLNLGLIMDLFQAMSVYVKVVETGSMTAAAQECGMSTTMVGNHLRALEQRLGVSLLKRTTRKQSLTEFGGQYYQRCLEVLGLVADSELLAEQAHSDTPKGSLRITAPPVFGTERLTPALSEFSQRYPLINLYVVLSNERMDLVDSGFDVAIRLGELEASSLIARPMQAYTLTLCASPEYLARRGTPQTPSDLQHHDCLAFAYPANDNWRDTDKLWRMTGEEGEVEVPVSGSLTINSSQGLRQAAVNGMGIIMLADALVQPDLESGKLVALLTTYQLPSRPMHLLYRQDRYRLPKLRAFVDFAMEKWAR</sequence>
<proteinExistence type="inferred from homology"/>
<keyword evidence="4" id="KW-0804">Transcription</keyword>
<evidence type="ECO:0000256" key="1">
    <source>
        <dbReference type="ARBA" id="ARBA00009437"/>
    </source>
</evidence>
<evidence type="ECO:0000313" key="7">
    <source>
        <dbReference type="Proteomes" id="UP000248640"/>
    </source>
</evidence>
<keyword evidence="3" id="KW-0238">DNA-binding</keyword>
<comment type="similarity">
    <text evidence="1">Belongs to the LysR transcriptional regulatory family.</text>
</comment>
<dbReference type="PROSITE" id="PS50931">
    <property type="entry name" value="HTH_LYSR"/>
    <property type="match status" value="1"/>
</dbReference>
<evidence type="ECO:0000256" key="4">
    <source>
        <dbReference type="ARBA" id="ARBA00023163"/>
    </source>
</evidence>
<dbReference type="SUPFAM" id="SSF46785">
    <property type="entry name" value="Winged helix' DNA-binding domain"/>
    <property type="match status" value="1"/>
</dbReference>
<evidence type="ECO:0000256" key="2">
    <source>
        <dbReference type="ARBA" id="ARBA00023015"/>
    </source>
</evidence>
<evidence type="ECO:0000313" key="6">
    <source>
        <dbReference type="EMBL" id="SQF90454.1"/>
    </source>
</evidence>
<dbReference type="Pfam" id="PF00126">
    <property type="entry name" value="HTH_1"/>
    <property type="match status" value="1"/>
</dbReference>
<dbReference type="Proteomes" id="UP000248640">
    <property type="component" value="Chromosome 1"/>
</dbReference>
<dbReference type="EMBL" id="LS483372">
    <property type="protein sequence ID" value="SQF90454.1"/>
    <property type="molecule type" value="Genomic_DNA"/>
</dbReference>
<gene>
    <name evidence="6" type="primary">dmlR_10</name>
    <name evidence="6" type="ORF">NCTC10038_01851</name>
</gene>
<dbReference type="InterPro" id="IPR005119">
    <property type="entry name" value="LysR_subst-bd"/>
</dbReference>
<dbReference type="Pfam" id="PF03466">
    <property type="entry name" value="LysR_substrate"/>
    <property type="match status" value="1"/>
</dbReference>
<dbReference type="PANTHER" id="PTHR30537">
    <property type="entry name" value="HTH-TYPE TRANSCRIPTIONAL REGULATOR"/>
    <property type="match status" value="1"/>
</dbReference>
<protein>
    <submittedName>
        <fullName evidence="6">LysR family transcriptional regulator</fullName>
    </submittedName>
</protein>
<dbReference type="Gene3D" id="3.40.190.290">
    <property type="match status" value="1"/>
</dbReference>
<dbReference type="GO" id="GO:0043565">
    <property type="term" value="F:sequence-specific DNA binding"/>
    <property type="evidence" value="ECO:0007669"/>
    <property type="project" value="TreeGrafter"/>
</dbReference>
<dbReference type="FunFam" id="1.10.10.10:FF:000001">
    <property type="entry name" value="LysR family transcriptional regulator"/>
    <property type="match status" value="1"/>
</dbReference>
<keyword evidence="2" id="KW-0805">Transcription regulation</keyword>
<name>A0A8B4I3F8_PSEFL</name>